<dbReference type="Proteomes" id="UP000322524">
    <property type="component" value="Unassembled WGS sequence"/>
</dbReference>
<dbReference type="RefSeq" id="WP_148986305.1">
    <property type="nucleotide sequence ID" value="NZ_VTEV01000001.1"/>
</dbReference>
<proteinExistence type="predicted"/>
<protein>
    <submittedName>
        <fullName evidence="3">DUF3131 domain-containing protein</fullName>
    </submittedName>
</protein>
<comment type="caution">
    <text evidence="3">The sequence shown here is derived from an EMBL/GenBank/DDBJ whole genome shotgun (WGS) entry which is preliminary data.</text>
</comment>
<gene>
    <name evidence="3" type="ORF">FZC76_00395</name>
</gene>
<dbReference type="InterPro" id="IPR021478">
    <property type="entry name" value="DUF3131"/>
</dbReference>
<feature type="domain" description="DUF3131" evidence="2">
    <location>
        <begin position="43"/>
        <end position="200"/>
    </location>
</feature>
<reference evidence="3 4" key="1">
    <citation type="submission" date="2019-08" db="EMBL/GenBank/DDBJ databases">
        <title>Bacillus genomes from the desert of Cuatro Cienegas, Coahuila.</title>
        <authorList>
            <person name="Olmedo-Alvarez G."/>
        </authorList>
    </citation>
    <scope>NUCLEOTIDE SEQUENCE [LARGE SCALE GENOMIC DNA]</scope>
    <source>
        <strain evidence="3 4">CH28_1T</strain>
    </source>
</reference>
<accession>A0A5D4T8G2</accession>
<evidence type="ECO:0000259" key="2">
    <source>
        <dbReference type="Pfam" id="PF11329"/>
    </source>
</evidence>
<evidence type="ECO:0000259" key="1">
    <source>
        <dbReference type="Pfam" id="PF10091"/>
    </source>
</evidence>
<dbReference type="AlphaFoldDB" id="A0A5D4T8G2"/>
<dbReference type="EMBL" id="VTEV01000001">
    <property type="protein sequence ID" value="TYS70394.1"/>
    <property type="molecule type" value="Genomic_DNA"/>
</dbReference>
<evidence type="ECO:0000313" key="4">
    <source>
        <dbReference type="Proteomes" id="UP000322524"/>
    </source>
</evidence>
<dbReference type="STRING" id="79883.GCA_001636495_02841"/>
<dbReference type="Pfam" id="PF11329">
    <property type="entry name" value="DUF3131"/>
    <property type="match status" value="1"/>
</dbReference>
<organism evidence="3 4">
    <name type="scientific">Sutcliffiella horikoshii</name>
    <dbReference type="NCBI Taxonomy" id="79883"/>
    <lineage>
        <taxon>Bacteria</taxon>
        <taxon>Bacillati</taxon>
        <taxon>Bacillota</taxon>
        <taxon>Bacilli</taxon>
        <taxon>Bacillales</taxon>
        <taxon>Bacillaceae</taxon>
        <taxon>Sutcliffiella</taxon>
    </lineage>
</organism>
<feature type="domain" description="Glycoamylase-like" evidence="1">
    <location>
        <begin position="263"/>
        <end position="432"/>
    </location>
</feature>
<dbReference type="Gene3D" id="1.50.10.140">
    <property type="match status" value="1"/>
</dbReference>
<dbReference type="Pfam" id="PF10091">
    <property type="entry name" value="Glycoamylase"/>
    <property type="match status" value="1"/>
</dbReference>
<evidence type="ECO:0000313" key="3">
    <source>
        <dbReference type="EMBL" id="TYS70394.1"/>
    </source>
</evidence>
<dbReference type="InterPro" id="IPR019282">
    <property type="entry name" value="Glycoamylase-like_cons_dom"/>
</dbReference>
<name>A0A5D4T8G2_9BACI</name>
<dbReference type="OrthoDB" id="9769991at2"/>
<sequence>MKKLLGLFFITMVGVGAIFYFISTPVKTAIHPKNDMEKELLETAEKTFRFFEKYTDSETGLTMDRVDFEQEETKAEHTSPTNIAMYMLGMVSGVELGFISKKDAEQELEKTLNSLLEMNTWNGLYYNWYFTKDGTPKTDWGQFISSVDNGWLTAGLIVTGQYFEDLKDLTDPLVEQMDYSTLYDPSVGHLHGGYDKEQESLTPHHYGMLYTEPRVASYLAIGKGDVPEEHWWKLYRTFPPEFDWQSQTPSGVMKDYNGVSLFQGVYEYEGIKYVPSWGGSMFEALMPSLVLKENELGVEALGLNNLQHVKGQIHYAEVNKLDAWGFSPAAIRNNYGEFGAPVLGAEGYEDKATVTPHASFLALEHAPEEVYNNLKKLQDMGVYGEDYGYYDTVNLKSGEVAHAYLSLDQGMILASITNYLKKGVIRDYFHQDPIGKKPEHLLEVEDFGIRD</sequence>